<name>A0A5B0MWI4_PUCGR</name>
<dbReference type="Proteomes" id="UP000324748">
    <property type="component" value="Unassembled WGS sequence"/>
</dbReference>
<sequence>MFVFSSSFAALLSLFIVVHLRLISSLPNPGNEHGSQTTLTNTTIEFGGPGVGAAPLFRKKPFENGPGPQIYPSGQTQPSPPALPRYFAWDRMLHIDKGNVVVVNVQTGEPVYTISQSPEDHRTTIVSNQHGDQLLSVNLKKTARRGHKFRYNTPSGVHYIIDPRGARTDRWYMVMEGKQAETFTYFRGHSKNAGNVYFQGHNKTKIASINCQSSSVYSFLQRRTNHVESHELLKSGFRGSSNTPLVVKSLDKTHWKSDSLSGVKDIVTLEITQPTEIGDQYFIGLWALVKRRIDHYGL</sequence>
<proteinExistence type="predicted"/>
<evidence type="ECO:0000256" key="1">
    <source>
        <dbReference type="SAM" id="SignalP"/>
    </source>
</evidence>
<accession>A0A5B0MWI4</accession>
<gene>
    <name evidence="2" type="ORF">PGT21_006448</name>
</gene>
<feature type="signal peptide" evidence="1">
    <location>
        <begin position="1"/>
        <end position="25"/>
    </location>
</feature>
<dbReference type="EMBL" id="VSWC01000131">
    <property type="protein sequence ID" value="KAA1080428.1"/>
    <property type="molecule type" value="Genomic_DNA"/>
</dbReference>
<keyword evidence="1" id="KW-0732">Signal</keyword>
<evidence type="ECO:0000313" key="2">
    <source>
        <dbReference type="EMBL" id="KAA1080428.1"/>
    </source>
</evidence>
<protein>
    <submittedName>
        <fullName evidence="2">Uncharacterized protein</fullName>
    </submittedName>
</protein>
<organism evidence="2 3">
    <name type="scientific">Puccinia graminis f. sp. tritici</name>
    <dbReference type="NCBI Taxonomy" id="56615"/>
    <lineage>
        <taxon>Eukaryota</taxon>
        <taxon>Fungi</taxon>
        <taxon>Dikarya</taxon>
        <taxon>Basidiomycota</taxon>
        <taxon>Pucciniomycotina</taxon>
        <taxon>Pucciniomycetes</taxon>
        <taxon>Pucciniales</taxon>
        <taxon>Pucciniaceae</taxon>
        <taxon>Puccinia</taxon>
    </lineage>
</organism>
<dbReference type="AlphaFoldDB" id="A0A5B0MWI4"/>
<comment type="caution">
    <text evidence="2">The sequence shown here is derived from an EMBL/GenBank/DDBJ whole genome shotgun (WGS) entry which is preliminary data.</text>
</comment>
<feature type="chain" id="PRO_5022665710" evidence="1">
    <location>
        <begin position="26"/>
        <end position="298"/>
    </location>
</feature>
<keyword evidence="3" id="KW-1185">Reference proteome</keyword>
<reference evidence="2 3" key="1">
    <citation type="submission" date="2019-05" db="EMBL/GenBank/DDBJ databases">
        <title>Emergence of the Ug99 lineage of the wheat stem rust pathogen through somatic hybridization.</title>
        <authorList>
            <person name="Li F."/>
            <person name="Upadhyaya N.M."/>
            <person name="Sperschneider J."/>
            <person name="Matny O."/>
            <person name="Nguyen-Phuc H."/>
            <person name="Mago R."/>
            <person name="Raley C."/>
            <person name="Miller M.E."/>
            <person name="Silverstein K.A.T."/>
            <person name="Henningsen E."/>
            <person name="Hirsch C.D."/>
            <person name="Visser B."/>
            <person name="Pretorius Z.A."/>
            <person name="Steffenson B.J."/>
            <person name="Schwessinger B."/>
            <person name="Dodds P.N."/>
            <person name="Figueroa M."/>
        </authorList>
    </citation>
    <scope>NUCLEOTIDE SEQUENCE [LARGE SCALE GENOMIC DNA]</scope>
    <source>
        <strain evidence="2">21-0</strain>
    </source>
</reference>
<evidence type="ECO:0000313" key="3">
    <source>
        <dbReference type="Proteomes" id="UP000324748"/>
    </source>
</evidence>